<dbReference type="VEuPathDB" id="TriTrypDB:BSAL_34650"/>
<dbReference type="Proteomes" id="UP000051952">
    <property type="component" value="Unassembled WGS sequence"/>
</dbReference>
<evidence type="ECO:0000313" key="3">
    <source>
        <dbReference type="Proteomes" id="UP000051952"/>
    </source>
</evidence>
<name>A0A0S4JNQ9_BODSA</name>
<feature type="region of interest" description="Disordered" evidence="1">
    <location>
        <begin position="1"/>
        <end position="32"/>
    </location>
</feature>
<sequence length="450" mass="49704">MNPSTSQGSYRRQKAKSSVAPKLPLHRSSEALSVDEPVVGGVIRDRQPPHQHPHAHKQQLSEMMTSATTDMDGTGMGFRQDTSMVPLRGGEVRIPFERPPMIFGRWASVTQTGEMFPSTTAEAFPPLTSPPPLVTTATTTAPNTQAAAAVLADAVDDETIDDGLDEMEKHVSNMLLDDDDCLEDDDTQLSVQSPNSVDPQSKLPIVSGLGTITTSTRPRRVPQGLILISNLTSASGANGSSTMLKRISDHFPRYLFPPPPPPAADLSCYDNITSSYSPLMRKKMMRWYQIVELWCIERTTAPSSVSDQHQGLGEVTGQSSDGGMLDPTCLKTPEQHLTTLAESTTEPAKFREVADNERAIVAPPPRPPMFSEHVAPQLEMVKWNATQLWQHTRAPYSVDQWINICRRWWVMVMNTFDRLRDETRYEGFQHVSKGAVGRVWTAADVSLMVA</sequence>
<proteinExistence type="predicted"/>
<feature type="region of interest" description="Disordered" evidence="1">
    <location>
        <begin position="305"/>
        <end position="330"/>
    </location>
</feature>
<keyword evidence="3" id="KW-1185">Reference proteome</keyword>
<reference evidence="3" key="1">
    <citation type="submission" date="2015-09" db="EMBL/GenBank/DDBJ databases">
        <authorList>
            <consortium name="Pathogen Informatics"/>
        </authorList>
    </citation>
    <scope>NUCLEOTIDE SEQUENCE [LARGE SCALE GENOMIC DNA]</scope>
    <source>
        <strain evidence="3">Lake Konstanz</strain>
    </source>
</reference>
<dbReference type="EMBL" id="CYKH01001979">
    <property type="protein sequence ID" value="CUG91895.1"/>
    <property type="molecule type" value="Genomic_DNA"/>
</dbReference>
<organism evidence="2 3">
    <name type="scientific">Bodo saltans</name>
    <name type="common">Flagellated protozoan</name>
    <dbReference type="NCBI Taxonomy" id="75058"/>
    <lineage>
        <taxon>Eukaryota</taxon>
        <taxon>Discoba</taxon>
        <taxon>Euglenozoa</taxon>
        <taxon>Kinetoplastea</taxon>
        <taxon>Metakinetoplastina</taxon>
        <taxon>Eubodonida</taxon>
        <taxon>Bodonidae</taxon>
        <taxon>Bodo</taxon>
    </lineage>
</organism>
<dbReference type="AlphaFoldDB" id="A0A0S4JNQ9"/>
<evidence type="ECO:0000256" key="1">
    <source>
        <dbReference type="SAM" id="MobiDB-lite"/>
    </source>
</evidence>
<feature type="compositionally biased region" description="Polar residues" evidence="1">
    <location>
        <begin position="1"/>
        <end position="10"/>
    </location>
</feature>
<accession>A0A0S4JNQ9</accession>
<gene>
    <name evidence="2" type="ORF">BSAL_34650</name>
</gene>
<protein>
    <submittedName>
        <fullName evidence="2">Uncharacterized protein</fullName>
    </submittedName>
</protein>
<evidence type="ECO:0000313" key="2">
    <source>
        <dbReference type="EMBL" id="CUG91895.1"/>
    </source>
</evidence>